<keyword evidence="1 4" id="KW-0808">Transferase</keyword>
<evidence type="ECO:0000256" key="1">
    <source>
        <dbReference type="ARBA" id="ARBA00022679"/>
    </source>
</evidence>
<evidence type="ECO:0000313" key="4">
    <source>
        <dbReference type="EMBL" id="RBW57896.1"/>
    </source>
</evidence>
<dbReference type="Pfam" id="PF00583">
    <property type="entry name" value="Acetyltransf_1"/>
    <property type="match status" value="1"/>
</dbReference>
<dbReference type="EMBL" id="QOCE01000017">
    <property type="protein sequence ID" value="RBW57896.1"/>
    <property type="molecule type" value="Genomic_DNA"/>
</dbReference>
<evidence type="ECO:0000259" key="3">
    <source>
        <dbReference type="PROSITE" id="PS51186"/>
    </source>
</evidence>
<dbReference type="InterPro" id="IPR000182">
    <property type="entry name" value="GNAT_dom"/>
</dbReference>
<feature type="domain" description="N-acetyltransferase" evidence="3">
    <location>
        <begin position="2"/>
        <end position="155"/>
    </location>
</feature>
<dbReference type="CDD" id="cd04301">
    <property type="entry name" value="NAT_SF"/>
    <property type="match status" value="1"/>
</dbReference>
<dbReference type="RefSeq" id="WP_113822755.1">
    <property type="nucleotide sequence ID" value="NZ_QOCE01000017.1"/>
</dbReference>
<accession>A0A366X230</accession>
<reference evidence="4 5" key="1">
    <citation type="submission" date="2018-07" db="EMBL/GenBank/DDBJ databases">
        <title>Modular assembly of carbohydrate-degrading microbial communities in the ocean.</title>
        <authorList>
            <person name="Enke T.N."/>
            <person name="Datta M.S."/>
            <person name="Schwartzman J.A."/>
            <person name="Cermak N."/>
            <person name="Schmitz D.A."/>
            <person name="Barrere J."/>
            <person name="Cordero O.X."/>
        </authorList>
    </citation>
    <scope>NUCLEOTIDE SEQUENCE [LARGE SCALE GENOMIC DNA]</scope>
    <source>
        <strain evidence="4 5">C3M10</strain>
    </source>
</reference>
<dbReference type="OrthoDB" id="9803233at2"/>
<dbReference type="AlphaFoldDB" id="A0A366X230"/>
<comment type="caution">
    <text evidence="4">The sequence shown here is derived from an EMBL/GenBank/DDBJ whole genome shotgun (WGS) entry which is preliminary data.</text>
</comment>
<sequence length="158" mass="17193">MIEIRQADPGAENLRPVVEDHLAHSQSAGPDDSNHTMGVDGLRGAGIQFWALFDDETPLGCGALKQLPDGSAEVKSVHIIEAARGRGLARQMMAFLAQTAQAEGVNALVLETGSDLLPAYDSARNLYEKLGYRYCEPIYGYDDDLNSAFMRLDLAPER</sequence>
<organism evidence="4 5">
    <name type="scientific">Phaeobacter gallaeciensis</name>
    <dbReference type="NCBI Taxonomy" id="60890"/>
    <lineage>
        <taxon>Bacteria</taxon>
        <taxon>Pseudomonadati</taxon>
        <taxon>Pseudomonadota</taxon>
        <taxon>Alphaproteobacteria</taxon>
        <taxon>Rhodobacterales</taxon>
        <taxon>Roseobacteraceae</taxon>
        <taxon>Phaeobacter</taxon>
    </lineage>
</organism>
<evidence type="ECO:0000313" key="5">
    <source>
        <dbReference type="Proteomes" id="UP000252706"/>
    </source>
</evidence>
<dbReference type="GO" id="GO:0016747">
    <property type="term" value="F:acyltransferase activity, transferring groups other than amino-acyl groups"/>
    <property type="evidence" value="ECO:0007669"/>
    <property type="project" value="InterPro"/>
</dbReference>
<dbReference type="PANTHER" id="PTHR43877:SF5">
    <property type="entry name" value="BLL8307 PROTEIN"/>
    <property type="match status" value="1"/>
</dbReference>
<name>A0A366X230_9RHOB</name>
<dbReference type="Gene3D" id="3.40.630.30">
    <property type="match status" value="1"/>
</dbReference>
<dbReference type="InterPro" id="IPR050832">
    <property type="entry name" value="Bact_Acetyltransf"/>
</dbReference>
<keyword evidence="2" id="KW-0012">Acyltransferase</keyword>
<dbReference type="InterPro" id="IPR016181">
    <property type="entry name" value="Acyl_CoA_acyltransferase"/>
</dbReference>
<gene>
    <name evidence="4" type="ORF">DS909_07045</name>
</gene>
<dbReference type="SUPFAM" id="SSF55729">
    <property type="entry name" value="Acyl-CoA N-acyltransferases (Nat)"/>
    <property type="match status" value="1"/>
</dbReference>
<dbReference type="Proteomes" id="UP000252706">
    <property type="component" value="Unassembled WGS sequence"/>
</dbReference>
<protein>
    <submittedName>
        <fullName evidence="4">GNAT family N-acetyltransferase</fullName>
    </submittedName>
</protein>
<proteinExistence type="predicted"/>
<evidence type="ECO:0000256" key="2">
    <source>
        <dbReference type="ARBA" id="ARBA00023315"/>
    </source>
</evidence>
<dbReference type="PROSITE" id="PS51186">
    <property type="entry name" value="GNAT"/>
    <property type="match status" value="1"/>
</dbReference>
<dbReference type="PANTHER" id="PTHR43877">
    <property type="entry name" value="AMINOALKYLPHOSPHONATE N-ACETYLTRANSFERASE-RELATED-RELATED"/>
    <property type="match status" value="1"/>
</dbReference>